<keyword evidence="2" id="KW-1185">Reference proteome</keyword>
<evidence type="ECO:0000313" key="1">
    <source>
        <dbReference type="EMBL" id="NME72841.1"/>
    </source>
</evidence>
<organism evidence="1 2">
    <name type="scientific">Flammeovirga aprica JL-4</name>
    <dbReference type="NCBI Taxonomy" id="694437"/>
    <lineage>
        <taxon>Bacteria</taxon>
        <taxon>Pseudomonadati</taxon>
        <taxon>Bacteroidota</taxon>
        <taxon>Cytophagia</taxon>
        <taxon>Cytophagales</taxon>
        <taxon>Flammeovirgaceae</taxon>
        <taxon>Flammeovirga</taxon>
    </lineage>
</organism>
<sequence>MISYLNIYAFCKVVKGKEKSVICDLHRGNIKFIPNEMYSILEELEVNSIGYILNKYTEEVDAINSYIDFVLKNNFGFISNEKEVFVEIENKFETPEIINNAIIEYGFEAYSLLKLVDNLNKLNTKFIELRLTKFSSNNLYELRKVLYYLSTSSVRNISILLPYDRDAHDSIVSLKEQYPIINKMVFYGFSEDVTEGDILYTTKNITQINGYNKENTIVNCIEFYYESLKYNTYYNKKISIDKAGNIKNCIKNDTVFGNVNTDNILDVISTKSFQELWTANNDKIIDVKHNPLRYNLMISNDLIKTGNNEYKIKW</sequence>
<gene>
    <name evidence="1" type="ORF">HHU12_33095</name>
</gene>
<dbReference type="Proteomes" id="UP000576082">
    <property type="component" value="Unassembled WGS sequence"/>
</dbReference>
<accession>A0A7X9S1T9</accession>
<dbReference type="RefSeq" id="WP_169661008.1">
    <property type="nucleotide sequence ID" value="NZ_JABANE010000220.1"/>
</dbReference>
<reference evidence="1 2" key="1">
    <citation type="submission" date="2020-04" db="EMBL/GenBank/DDBJ databases">
        <title>Flammeovirga sp. SR4, a novel species isolated from seawater.</title>
        <authorList>
            <person name="Wang X."/>
        </authorList>
    </citation>
    <scope>NUCLEOTIDE SEQUENCE [LARGE SCALE GENOMIC DNA]</scope>
    <source>
        <strain evidence="1 2">ATCC 23126</strain>
    </source>
</reference>
<protein>
    <submittedName>
        <fullName evidence="1">Uncharacterized protein</fullName>
    </submittedName>
</protein>
<proteinExistence type="predicted"/>
<dbReference type="AlphaFoldDB" id="A0A7X9S1T9"/>
<evidence type="ECO:0000313" key="2">
    <source>
        <dbReference type="Proteomes" id="UP000576082"/>
    </source>
</evidence>
<comment type="caution">
    <text evidence="1">The sequence shown here is derived from an EMBL/GenBank/DDBJ whole genome shotgun (WGS) entry which is preliminary data.</text>
</comment>
<dbReference type="EMBL" id="JABANE010000220">
    <property type="protein sequence ID" value="NME72841.1"/>
    <property type="molecule type" value="Genomic_DNA"/>
</dbReference>
<name>A0A7X9S1T9_9BACT</name>